<feature type="transmembrane region" description="Helical" evidence="1">
    <location>
        <begin position="50"/>
        <end position="69"/>
    </location>
</feature>
<name>A0ABU6GP29_9BACL</name>
<accession>A0ABU6GP29</accession>
<evidence type="ECO:0000313" key="3">
    <source>
        <dbReference type="Proteomes" id="UP001344632"/>
    </source>
</evidence>
<keyword evidence="3" id="KW-1185">Reference proteome</keyword>
<comment type="caution">
    <text evidence="2">The sequence shown here is derived from an EMBL/GenBank/DDBJ whole genome shotgun (WGS) entry which is preliminary data.</text>
</comment>
<evidence type="ECO:0000256" key="1">
    <source>
        <dbReference type="SAM" id="Phobius"/>
    </source>
</evidence>
<organism evidence="2 3">
    <name type="scientific">Paenibacillus dokdonensis</name>
    <dbReference type="NCBI Taxonomy" id="2567944"/>
    <lineage>
        <taxon>Bacteria</taxon>
        <taxon>Bacillati</taxon>
        <taxon>Bacillota</taxon>
        <taxon>Bacilli</taxon>
        <taxon>Bacillales</taxon>
        <taxon>Paenibacillaceae</taxon>
        <taxon>Paenibacillus</taxon>
    </lineage>
</organism>
<keyword evidence="1" id="KW-0472">Membrane</keyword>
<dbReference type="RefSeq" id="WP_326089207.1">
    <property type="nucleotide sequence ID" value="NZ_JARLKZ010000013.1"/>
</dbReference>
<dbReference type="Proteomes" id="UP001344632">
    <property type="component" value="Unassembled WGS sequence"/>
</dbReference>
<reference evidence="2 3" key="1">
    <citation type="submission" date="2023-03" db="EMBL/GenBank/DDBJ databases">
        <title>Bacillus Genome Sequencing.</title>
        <authorList>
            <person name="Dunlap C."/>
        </authorList>
    </citation>
    <scope>NUCLEOTIDE SEQUENCE [LARGE SCALE GENOMIC DNA]</scope>
    <source>
        <strain evidence="2 3">BD-525</strain>
    </source>
</reference>
<gene>
    <name evidence="2" type="ORF">P4H66_16935</name>
</gene>
<evidence type="ECO:0008006" key="4">
    <source>
        <dbReference type="Google" id="ProtNLM"/>
    </source>
</evidence>
<sequence length="118" mass="13501">MDEEQSIVKQKLDRELSHLEFSKQADVIRRTYPTTLRGRLRALWNKELELPVIPLGTAFALLFTAAFLYHGGRQPKSHPEPVPGGTPEQRVLIEAGGSIYWKDEIERRLSQHENPNQG</sequence>
<keyword evidence="1" id="KW-1133">Transmembrane helix</keyword>
<proteinExistence type="predicted"/>
<evidence type="ECO:0000313" key="2">
    <source>
        <dbReference type="EMBL" id="MEC0241504.1"/>
    </source>
</evidence>
<protein>
    <recommendedName>
        <fullName evidence="4">DUF3618 domain-containing protein</fullName>
    </recommendedName>
</protein>
<keyword evidence="1" id="KW-0812">Transmembrane</keyword>
<dbReference type="EMBL" id="JARLKZ010000013">
    <property type="protein sequence ID" value="MEC0241504.1"/>
    <property type="molecule type" value="Genomic_DNA"/>
</dbReference>